<protein>
    <submittedName>
        <fullName evidence="3">Glycosyltransferase</fullName>
        <ecNumber evidence="3">2.4.-.-</ecNumber>
    </submittedName>
</protein>
<dbReference type="Pfam" id="PF00534">
    <property type="entry name" value="Glycos_transf_1"/>
    <property type="match status" value="1"/>
</dbReference>
<name>A0ABD6DQS7_9EURY</name>
<evidence type="ECO:0000256" key="1">
    <source>
        <dbReference type="SAM" id="MobiDB-lite"/>
    </source>
</evidence>
<dbReference type="EMBL" id="JBHUDO010000004">
    <property type="protein sequence ID" value="MFD1647675.1"/>
    <property type="molecule type" value="Genomic_DNA"/>
</dbReference>
<organism evidence="3 4">
    <name type="scientific">Haloarchaeobius litoreus</name>
    <dbReference type="NCBI Taxonomy" id="755306"/>
    <lineage>
        <taxon>Archaea</taxon>
        <taxon>Methanobacteriati</taxon>
        <taxon>Methanobacteriota</taxon>
        <taxon>Stenosarchaea group</taxon>
        <taxon>Halobacteria</taxon>
        <taxon>Halobacteriales</taxon>
        <taxon>Halorubellaceae</taxon>
        <taxon>Haloarchaeobius</taxon>
    </lineage>
</organism>
<dbReference type="RefSeq" id="WP_256401845.1">
    <property type="nucleotide sequence ID" value="NZ_JANHJR010000004.1"/>
</dbReference>
<evidence type="ECO:0000313" key="4">
    <source>
        <dbReference type="Proteomes" id="UP001597034"/>
    </source>
</evidence>
<reference evidence="3 4" key="1">
    <citation type="journal article" date="2019" name="Int. J. Syst. Evol. Microbiol.">
        <title>The Global Catalogue of Microorganisms (GCM) 10K type strain sequencing project: providing services to taxonomists for standard genome sequencing and annotation.</title>
        <authorList>
            <consortium name="The Broad Institute Genomics Platform"/>
            <consortium name="The Broad Institute Genome Sequencing Center for Infectious Disease"/>
            <person name="Wu L."/>
            <person name="Ma J."/>
        </authorList>
    </citation>
    <scope>NUCLEOTIDE SEQUENCE [LARGE SCALE GENOMIC DNA]</scope>
    <source>
        <strain evidence="3 4">CGMCC 1.10390</strain>
    </source>
</reference>
<dbReference type="EC" id="2.4.-.-" evidence="3"/>
<feature type="domain" description="Glycosyl transferase family 1" evidence="2">
    <location>
        <begin position="202"/>
        <end position="361"/>
    </location>
</feature>
<feature type="compositionally biased region" description="Polar residues" evidence="1">
    <location>
        <begin position="1"/>
        <end position="17"/>
    </location>
</feature>
<dbReference type="AlphaFoldDB" id="A0ABD6DQS7"/>
<evidence type="ECO:0000313" key="3">
    <source>
        <dbReference type="EMBL" id="MFD1647675.1"/>
    </source>
</evidence>
<proteinExistence type="predicted"/>
<dbReference type="SUPFAM" id="SSF53756">
    <property type="entry name" value="UDP-Glycosyltransferase/glycogen phosphorylase"/>
    <property type="match status" value="1"/>
</dbReference>
<dbReference type="PANTHER" id="PTHR12526">
    <property type="entry name" value="GLYCOSYLTRANSFERASE"/>
    <property type="match status" value="1"/>
</dbReference>
<comment type="caution">
    <text evidence="3">The sequence shown here is derived from an EMBL/GenBank/DDBJ whole genome shotgun (WGS) entry which is preliminary data.</text>
</comment>
<feature type="region of interest" description="Disordered" evidence="1">
    <location>
        <begin position="1"/>
        <end position="21"/>
    </location>
</feature>
<dbReference type="InterPro" id="IPR001296">
    <property type="entry name" value="Glyco_trans_1"/>
</dbReference>
<dbReference type="Gene3D" id="3.40.50.2000">
    <property type="entry name" value="Glycogen Phosphorylase B"/>
    <property type="match status" value="1"/>
</dbReference>
<sequence>MSKQSSTPTEQTTVSQTRRSDLKRIAMVTTPGDGSCGIGTYARDLIDGIDAVDAEVVEIPQDEHSVAGFLQLALRAARRGGDVVHVQHEYGLFRRPGSKYPGVLGVVFFPVLYVACALQSKDIVVTMHSVLDFEPDEAPFSVRLYLLTMHKLLAICSTHLIFLAPDCASKFRDDIALGTEEYSLLSHGVNTDVSPDVSQAQAKRRFGYDQDETVIAIPGFIRPPKGHDIFIEVASRLPEYEFMIAGGARPKGEDFEFAEQIRSEAPDNVTVTGVLDDRDYWTALKAPDLAVLPYRVVTQSGTFNACATQELPVLASDARYFERIQGTWGTPETTDISDVDEVVERVRQLLEGGSRRTGLAESIAQYKQANSFEQVGTDHRRIYHRIQHGTDGEPHRSVDSNQFAGSS</sequence>
<keyword evidence="4" id="KW-1185">Reference proteome</keyword>
<gene>
    <name evidence="3" type="ORF">ACFSBL_18440</name>
</gene>
<dbReference type="GO" id="GO:0016757">
    <property type="term" value="F:glycosyltransferase activity"/>
    <property type="evidence" value="ECO:0007669"/>
    <property type="project" value="UniProtKB-KW"/>
</dbReference>
<keyword evidence="3" id="KW-0328">Glycosyltransferase</keyword>
<dbReference type="Proteomes" id="UP001597034">
    <property type="component" value="Unassembled WGS sequence"/>
</dbReference>
<keyword evidence="3" id="KW-0808">Transferase</keyword>
<evidence type="ECO:0000259" key="2">
    <source>
        <dbReference type="Pfam" id="PF00534"/>
    </source>
</evidence>
<accession>A0ABD6DQS7</accession>